<dbReference type="Proteomes" id="UP001301728">
    <property type="component" value="Unassembled WGS sequence"/>
</dbReference>
<evidence type="ECO:0000313" key="3">
    <source>
        <dbReference type="Proteomes" id="UP001301728"/>
    </source>
</evidence>
<name>A0ABU5U0K1_9CYAN</name>
<keyword evidence="1" id="KW-0472">Membrane</keyword>
<organism evidence="2 3">
    <name type="scientific">Limnoraphis robusta CCNP1315</name>
    <dbReference type="NCBI Taxonomy" id="3110306"/>
    <lineage>
        <taxon>Bacteria</taxon>
        <taxon>Bacillati</taxon>
        <taxon>Cyanobacteriota</taxon>
        <taxon>Cyanophyceae</taxon>
        <taxon>Oscillatoriophycideae</taxon>
        <taxon>Oscillatoriales</taxon>
        <taxon>Sirenicapillariaceae</taxon>
        <taxon>Limnoraphis</taxon>
    </lineage>
</organism>
<evidence type="ECO:0008006" key="4">
    <source>
        <dbReference type="Google" id="ProtNLM"/>
    </source>
</evidence>
<keyword evidence="1" id="KW-0812">Transmembrane</keyword>
<feature type="transmembrane region" description="Helical" evidence="1">
    <location>
        <begin position="6"/>
        <end position="27"/>
    </location>
</feature>
<sequence>MEFSVINILALTASVLMIIVTGGILYLTAMEWRDRRRQEREKRQ</sequence>
<gene>
    <name evidence="2" type="ORF">VB854_16690</name>
</gene>
<evidence type="ECO:0000313" key="2">
    <source>
        <dbReference type="EMBL" id="MEA5520585.1"/>
    </source>
</evidence>
<protein>
    <recommendedName>
        <fullName evidence="4">Sgl0002 protein</fullName>
    </recommendedName>
</protein>
<evidence type="ECO:0000256" key="1">
    <source>
        <dbReference type="SAM" id="Phobius"/>
    </source>
</evidence>
<keyword evidence="1" id="KW-1133">Transmembrane helix</keyword>
<proteinExistence type="predicted"/>
<dbReference type="EMBL" id="JAYGHT010000084">
    <property type="protein sequence ID" value="MEA5520585.1"/>
    <property type="molecule type" value="Genomic_DNA"/>
</dbReference>
<reference evidence="2 3" key="1">
    <citation type="submission" date="2023-12" db="EMBL/GenBank/DDBJ databases">
        <title>Baltic Sea Cyanobacteria.</title>
        <authorList>
            <person name="Delbaje E."/>
            <person name="Fewer D.P."/>
            <person name="Shishido T.K."/>
        </authorList>
    </citation>
    <scope>NUCLEOTIDE SEQUENCE [LARGE SCALE GENOMIC DNA]</scope>
    <source>
        <strain evidence="2 3">CCNP 1315</strain>
    </source>
</reference>
<dbReference type="RefSeq" id="WP_281062914.1">
    <property type="nucleotide sequence ID" value="NZ_JAYGHT010000084.1"/>
</dbReference>
<comment type="caution">
    <text evidence="2">The sequence shown here is derived from an EMBL/GenBank/DDBJ whole genome shotgun (WGS) entry which is preliminary data.</text>
</comment>
<keyword evidence="3" id="KW-1185">Reference proteome</keyword>
<accession>A0ABU5U0K1</accession>